<name>A0A6J0LZV2_RAPSA</name>
<dbReference type="AlphaFoldDB" id="A0A6J0LZV2"/>
<dbReference type="GO" id="GO:0004523">
    <property type="term" value="F:RNA-DNA hybrid ribonuclease activity"/>
    <property type="evidence" value="ECO:0007669"/>
    <property type="project" value="InterPro"/>
</dbReference>
<dbReference type="InterPro" id="IPR026960">
    <property type="entry name" value="RVT-Znf"/>
</dbReference>
<dbReference type="GeneID" id="108836684"/>
<evidence type="ECO:0000259" key="2">
    <source>
        <dbReference type="Pfam" id="PF13966"/>
    </source>
</evidence>
<dbReference type="KEGG" id="rsz:108836684"/>
<evidence type="ECO:0000259" key="1">
    <source>
        <dbReference type="Pfam" id="PF13456"/>
    </source>
</evidence>
<evidence type="ECO:0000313" key="3">
    <source>
        <dbReference type="Proteomes" id="UP000504610"/>
    </source>
</evidence>
<reference evidence="4" key="2">
    <citation type="submission" date="2025-08" db="UniProtKB">
        <authorList>
            <consortium name="RefSeq"/>
        </authorList>
    </citation>
    <scope>IDENTIFICATION</scope>
    <source>
        <tissue evidence="4">Leaf</tissue>
    </source>
</reference>
<sequence length="573" mass="66271">MAFPVYAMSCFKLPKTTISNLTSAMADFWWHTVEHKRKIHWMRWDKLCLPRELGGLGFKNLQCFNQALLAKQCWRILQSPNSLLARLLKSRYFDSSSFLEAKMGSRPSYGWRSLMFGRDLLMTGLRKELGNGKSLNVWTDPWCDFGGRRNPWMKNLIIDLELKVSDLIDQETGAWKKALLEENFFPADVAIILRKTPVVAVDDFWCWKHTKSGAYTVRSGNWLAVQDLLSEEFQEARMQPSINGLKEAAWNALTTPKIKTFMWRAISSILPVANELQHRGMKVDPVCQHCGIYLETPNHVLFTCDVARQVWALSNFPSPMNGFHADSIFVNFHYLFQMSKNIRIPKEIWKGYPWILWFLWKNRNKFLFEGSEFRAEDIVGKAYDEAAVWEEAQKLDQEGDKRETQPARPQVKSWSKPERFWLKCNYGYSWSQQSKRLGAAWIVRNYKGDSLLHSRRTFVNVSDLQEVQRLVLYWSLELMVSHGIGKVIFAGEDATLLKALQRPRAWPSFLSMYHSVKPLLDSFRGWKCVIESRSSNRSAFAIAKSAHQPQWGQSYVSGGAPDWLGNLLLADKG</sequence>
<dbReference type="Proteomes" id="UP000504610">
    <property type="component" value="Chromosome 7"/>
</dbReference>
<dbReference type="Pfam" id="PF13966">
    <property type="entry name" value="zf-RVT"/>
    <property type="match status" value="1"/>
</dbReference>
<accession>A0A6J0LZV2</accession>
<dbReference type="RefSeq" id="XP_018465308.1">
    <property type="nucleotide sequence ID" value="XM_018609806.1"/>
</dbReference>
<keyword evidence="3" id="KW-1185">Reference proteome</keyword>
<feature type="domain" description="Reverse transcriptase zinc-binding" evidence="2">
    <location>
        <begin position="244"/>
        <end position="311"/>
    </location>
</feature>
<organism evidence="3 4">
    <name type="scientific">Raphanus sativus</name>
    <name type="common">Radish</name>
    <name type="synonym">Raphanus raphanistrum var. sativus</name>
    <dbReference type="NCBI Taxonomy" id="3726"/>
    <lineage>
        <taxon>Eukaryota</taxon>
        <taxon>Viridiplantae</taxon>
        <taxon>Streptophyta</taxon>
        <taxon>Embryophyta</taxon>
        <taxon>Tracheophyta</taxon>
        <taxon>Spermatophyta</taxon>
        <taxon>Magnoliopsida</taxon>
        <taxon>eudicotyledons</taxon>
        <taxon>Gunneridae</taxon>
        <taxon>Pentapetalae</taxon>
        <taxon>rosids</taxon>
        <taxon>malvids</taxon>
        <taxon>Brassicales</taxon>
        <taxon>Brassicaceae</taxon>
        <taxon>Brassiceae</taxon>
        <taxon>Raphanus</taxon>
    </lineage>
</organism>
<dbReference type="OrthoDB" id="1111448at2759"/>
<protein>
    <submittedName>
        <fullName evidence="4">Uncharacterized protein LOC108836684</fullName>
    </submittedName>
</protein>
<proteinExistence type="predicted"/>
<dbReference type="Pfam" id="PF13456">
    <property type="entry name" value="RVT_3"/>
    <property type="match status" value="1"/>
</dbReference>
<feature type="domain" description="RNase H type-1" evidence="1">
    <location>
        <begin position="429"/>
        <end position="546"/>
    </location>
</feature>
<dbReference type="InterPro" id="IPR002156">
    <property type="entry name" value="RNaseH_domain"/>
</dbReference>
<reference evidence="3" key="1">
    <citation type="journal article" date="2019" name="Database">
        <title>The radish genome database (RadishGD): an integrated information resource for radish genomics.</title>
        <authorList>
            <person name="Yu H.J."/>
            <person name="Baek S."/>
            <person name="Lee Y.J."/>
            <person name="Cho A."/>
            <person name="Mun J.H."/>
        </authorList>
    </citation>
    <scope>NUCLEOTIDE SEQUENCE [LARGE SCALE GENOMIC DNA]</scope>
    <source>
        <strain evidence="3">cv. WK10039</strain>
    </source>
</reference>
<evidence type="ECO:0000313" key="4">
    <source>
        <dbReference type="RefSeq" id="XP_018465308.1"/>
    </source>
</evidence>
<dbReference type="GO" id="GO:0003676">
    <property type="term" value="F:nucleic acid binding"/>
    <property type="evidence" value="ECO:0007669"/>
    <property type="project" value="InterPro"/>
</dbReference>
<gene>
    <name evidence="4" type="primary">LOC108836684</name>
</gene>
<dbReference type="PANTHER" id="PTHR33116:SF86">
    <property type="entry name" value="REVERSE TRANSCRIPTASE DOMAIN-CONTAINING PROTEIN"/>
    <property type="match status" value="1"/>
</dbReference>
<dbReference type="PANTHER" id="PTHR33116">
    <property type="entry name" value="REVERSE TRANSCRIPTASE ZINC-BINDING DOMAIN-CONTAINING PROTEIN-RELATED-RELATED"/>
    <property type="match status" value="1"/>
</dbReference>